<dbReference type="PANTHER" id="PTHR46889">
    <property type="entry name" value="TRANSPOSASE INSF FOR INSERTION SEQUENCE IS3B-RELATED"/>
    <property type="match status" value="1"/>
</dbReference>
<dbReference type="NCBIfam" id="NF033516">
    <property type="entry name" value="transpos_IS3"/>
    <property type="match status" value="1"/>
</dbReference>
<reference evidence="2" key="1">
    <citation type="submission" date="2020-05" db="EMBL/GenBank/DDBJ databases">
        <title>Genomic Encyclopedia of Type Strains, Phase IV (KMG-V): Genome sequencing to study the core and pangenomes of soil and plant-associated prokaryotes.</title>
        <authorList>
            <person name="Whitman W."/>
        </authorList>
    </citation>
    <scope>NUCLEOTIDE SEQUENCE</scope>
    <source>
        <strain evidence="2">16F</strain>
    </source>
</reference>
<evidence type="ECO:0000313" key="3">
    <source>
        <dbReference type="Proteomes" id="UP000610746"/>
    </source>
</evidence>
<dbReference type="InterPro" id="IPR036397">
    <property type="entry name" value="RNaseH_sf"/>
</dbReference>
<dbReference type="Proteomes" id="UP000610746">
    <property type="component" value="Unassembled WGS sequence"/>
</dbReference>
<dbReference type="InterPro" id="IPR048020">
    <property type="entry name" value="Transpos_IS3"/>
</dbReference>
<dbReference type="EMBL" id="JABSNO010000008">
    <property type="protein sequence ID" value="NRS92396.1"/>
    <property type="molecule type" value="Genomic_DNA"/>
</dbReference>
<keyword evidence="3" id="KW-1185">Reference proteome</keyword>
<organism evidence="2 3">
    <name type="scientific">Frigoriflavimonas asaccharolytica</name>
    <dbReference type="NCBI Taxonomy" id="2735899"/>
    <lineage>
        <taxon>Bacteria</taxon>
        <taxon>Pseudomonadati</taxon>
        <taxon>Bacteroidota</taxon>
        <taxon>Flavobacteriia</taxon>
        <taxon>Flavobacteriales</taxon>
        <taxon>Weeksellaceae</taxon>
        <taxon>Frigoriflavimonas</taxon>
    </lineage>
</organism>
<dbReference type="GO" id="GO:0003676">
    <property type="term" value="F:nucleic acid binding"/>
    <property type="evidence" value="ECO:0007669"/>
    <property type="project" value="InterPro"/>
</dbReference>
<evidence type="ECO:0000313" key="2">
    <source>
        <dbReference type="EMBL" id="NRS92396.1"/>
    </source>
</evidence>
<accession>A0A8J8G6T5</accession>
<evidence type="ECO:0000259" key="1">
    <source>
        <dbReference type="PROSITE" id="PS50994"/>
    </source>
</evidence>
<dbReference type="SUPFAM" id="SSF53098">
    <property type="entry name" value="Ribonuclease H-like"/>
    <property type="match status" value="1"/>
</dbReference>
<dbReference type="InterPro" id="IPR050900">
    <property type="entry name" value="Transposase_IS3/IS150/IS904"/>
</dbReference>
<dbReference type="InterPro" id="IPR001584">
    <property type="entry name" value="Integrase_cat-core"/>
</dbReference>
<dbReference type="PROSITE" id="PS50994">
    <property type="entry name" value="INTEGRASE"/>
    <property type="match status" value="1"/>
</dbReference>
<gene>
    <name evidence="2" type="ORF">HNQ03_001464</name>
</gene>
<dbReference type="InterPro" id="IPR012337">
    <property type="entry name" value="RNaseH-like_sf"/>
</dbReference>
<comment type="caution">
    <text evidence="2">The sequence shown here is derived from an EMBL/GenBank/DDBJ whole genome shotgun (WGS) entry which is preliminary data.</text>
</comment>
<dbReference type="Pfam" id="PF00665">
    <property type="entry name" value="rve"/>
    <property type="match status" value="1"/>
</dbReference>
<dbReference type="AlphaFoldDB" id="A0A8J8G6T5"/>
<protein>
    <submittedName>
        <fullName evidence="2">Putative transposase</fullName>
    </submittedName>
</protein>
<dbReference type="Gene3D" id="3.30.420.10">
    <property type="entry name" value="Ribonuclease H-like superfamily/Ribonuclease H"/>
    <property type="match status" value="1"/>
</dbReference>
<name>A0A8J8G6T5_9FLAO</name>
<dbReference type="Pfam" id="PF13276">
    <property type="entry name" value="HTH_21"/>
    <property type="match status" value="1"/>
</dbReference>
<proteinExistence type="predicted"/>
<sequence>MKPLNERRNLVEKCKDLSQEKQCDLLSIHRSGLYYKPLEGGEENLKIMRLLDEQYFLTPFYGALKLMALLKENGFSINIKRVRRLMKVVNWRTIYREPKTSISNQLHKKYPYLLRHLKISEKNQVWATDITYIPMQKGFMYLIAIVDLHTRYVLNWSLSNSMTADWCAEVLEEAIKKHGKPIIFNIDQGSQFTSDVFINVLKYNEISISMDGKGRALDNIFVERLWRSVKYEDIYLKAYENGLDLYEGLKKYFEFYNNERFHQSLHYKTPAEIYHQRAVA</sequence>
<dbReference type="RefSeq" id="WP_173779000.1">
    <property type="nucleotide sequence ID" value="NZ_JABSNO010000008.1"/>
</dbReference>
<dbReference type="GO" id="GO:0015074">
    <property type="term" value="P:DNA integration"/>
    <property type="evidence" value="ECO:0007669"/>
    <property type="project" value="InterPro"/>
</dbReference>
<feature type="domain" description="Integrase catalytic" evidence="1">
    <location>
        <begin position="107"/>
        <end position="278"/>
    </location>
</feature>
<dbReference type="InterPro" id="IPR025948">
    <property type="entry name" value="HTH-like_dom"/>
</dbReference>
<dbReference type="PANTHER" id="PTHR46889:SF5">
    <property type="entry name" value="INTEGRASE PROTEIN"/>
    <property type="match status" value="1"/>
</dbReference>